<dbReference type="InterPro" id="IPR041033">
    <property type="entry name" value="SpaA_PFL_dom_1"/>
</dbReference>
<reference evidence="2 3" key="1">
    <citation type="submission" date="2016-10" db="EMBL/GenBank/DDBJ databases">
        <authorList>
            <person name="de Groot N.N."/>
        </authorList>
    </citation>
    <scope>NUCLEOTIDE SEQUENCE [LARGE SCALE GENOMIC DNA]</scope>
    <source>
        <strain evidence="2 3">S3b</strain>
    </source>
</reference>
<gene>
    <name evidence="2" type="ORF">SAMN04487759_1084</name>
</gene>
<dbReference type="SUPFAM" id="SSF49478">
    <property type="entry name" value="Cna protein B-type domain"/>
    <property type="match status" value="1"/>
</dbReference>
<dbReference type="OrthoDB" id="1769694at2"/>
<dbReference type="RefSeq" id="WP_143452102.1">
    <property type="nucleotide sequence ID" value="NZ_FNNF01000008.1"/>
</dbReference>
<feature type="domain" description="SpaA-like prealbumin fold" evidence="1">
    <location>
        <begin position="158"/>
        <end position="248"/>
    </location>
</feature>
<evidence type="ECO:0000313" key="3">
    <source>
        <dbReference type="Proteomes" id="UP000182429"/>
    </source>
</evidence>
<evidence type="ECO:0000259" key="1">
    <source>
        <dbReference type="Pfam" id="PF17802"/>
    </source>
</evidence>
<evidence type="ECO:0000313" key="2">
    <source>
        <dbReference type="EMBL" id="SDW25931.1"/>
    </source>
</evidence>
<dbReference type="Gene3D" id="2.60.40.10">
    <property type="entry name" value="Immunoglobulins"/>
    <property type="match status" value="1"/>
</dbReference>
<dbReference type="Proteomes" id="UP000182429">
    <property type="component" value="Unassembled WGS sequence"/>
</dbReference>
<dbReference type="Pfam" id="PF17802">
    <property type="entry name" value="SpaA"/>
    <property type="match status" value="1"/>
</dbReference>
<name>A0A1H2S2U5_9FIRM</name>
<protein>
    <submittedName>
        <fullName evidence="2">Cna protein B-type domain-containing protein</fullName>
    </submittedName>
</protein>
<sequence>MLLTGLVGSGLVTPVYAKNTRVSTATLVSKYPKHKLTSAQRTKLQSQNWNVKTFTGRYKLVSQRSQRKNNGSTFKVDFTSGKLSSIKGAIAYCMLHGAANPKPGPGNYKATVKKTGKKVRITVNMTAPDKQKQGDETAGSGYQNMGLWLEFEVKEEEGTIRVSKADSRTGSLITGSAAKFNIINSSGKVVETLTTGKIGTAISKKLPAGTYKVQEVGAPTGYTIDVTAAKSVKVTDDKVSNITFKDTKKLG</sequence>
<accession>A0A1H2S2U5</accession>
<dbReference type="InterPro" id="IPR013783">
    <property type="entry name" value="Ig-like_fold"/>
</dbReference>
<organism evidence="2 3">
    <name type="scientific">Kandleria vitulina</name>
    <dbReference type="NCBI Taxonomy" id="1630"/>
    <lineage>
        <taxon>Bacteria</taxon>
        <taxon>Bacillati</taxon>
        <taxon>Bacillota</taxon>
        <taxon>Erysipelotrichia</taxon>
        <taxon>Erysipelotrichales</taxon>
        <taxon>Coprobacillaceae</taxon>
        <taxon>Kandleria</taxon>
    </lineage>
</organism>
<dbReference type="EMBL" id="FNNF01000008">
    <property type="protein sequence ID" value="SDW25931.1"/>
    <property type="molecule type" value="Genomic_DNA"/>
</dbReference>
<dbReference type="AlphaFoldDB" id="A0A1H2S2U5"/>
<proteinExistence type="predicted"/>